<accession>A0A6M1TN42</accession>
<protein>
    <recommendedName>
        <fullName evidence="3">6-bladed beta-propeller</fullName>
    </recommendedName>
</protein>
<evidence type="ECO:0000313" key="2">
    <source>
        <dbReference type="Proteomes" id="UP000479132"/>
    </source>
</evidence>
<dbReference type="AlphaFoldDB" id="A0A6M1TN42"/>
<organism evidence="1 2">
    <name type="scientific">Fodinibius halophilus</name>
    <dbReference type="NCBI Taxonomy" id="1736908"/>
    <lineage>
        <taxon>Bacteria</taxon>
        <taxon>Pseudomonadati</taxon>
        <taxon>Balneolota</taxon>
        <taxon>Balneolia</taxon>
        <taxon>Balneolales</taxon>
        <taxon>Balneolaceae</taxon>
        <taxon>Fodinibius</taxon>
    </lineage>
</organism>
<evidence type="ECO:0000313" key="1">
    <source>
        <dbReference type="EMBL" id="NGP89770.1"/>
    </source>
</evidence>
<reference evidence="1 2" key="1">
    <citation type="submission" date="2020-02" db="EMBL/GenBank/DDBJ databases">
        <title>Aliifodinibius halophilus 2W32, complete genome.</title>
        <authorList>
            <person name="Li Y."/>
            <person name="Wu S."/>
        </authorList>
    </citation>
    <scope>NUCLEOTIDE SEQUENCE [LARGE SCALE GENOMIC DNA]</scope>
    <source>
        <strain evidence="1 2">2W32</strain>
    </source>
</reference>
<dbReference type="EMBL" id="JAALLS010000024">
    <property type="protein sequence ID" value="NGP89770.1"/>
    <property type="molecule type" value="Genomic_DNA"/>
</dbReference>
<sequence>MKRRYWILIILILFGCSNKKEFPGMPEQQEKLLSEHQQKSVNLSKSFESSDLITVRQNGNIKAFPFTLEKLDSTTFEHPESIGISKLIETENYFFLDNIVLSPNGYNTAKYDKKGTFLASFARKGRGPGEKTTRGVIVERNDTTYLFDNGYIKLFDETLTEIDRTFIGLWAYQAFIDGQGFDLNIASNEYFPYPVTRVDKKSYDIQMSLMDDRSDIFNVSVSNSKTFFSNDELIIYAKTTLNLIHVIEKKSKSFAHYEIISEIIRENEDSIEKGATPDELVSFLENLFVIEKLHYKNQTLWILFRDGGGDNLKRYLGKVTNLRSLDSSADIEIYDLKKIGYKHNYSFFNNHINVSDRIEGDKKTFLYQIKLNQL</sequence>
<dbReference type="Proteomes" id="UP000479132">
    <property type="component" value="Unassembled WGS sequence"/>
</dbReference>
<keyword evidence="2" id="KW-1185">Reference proteome</keyword>
<proteinExistence type="predicted"/>
<dbReference type="RefSeq" id="WP_165270852.1">
    <property type="nucleotide sequence ID" value="NZ_JAALLS010000024.1"/>
</dbReference>
<gene>
    <name evidence="1" type="ORF">G3569_15535</name>
</gene>
<evidence type="ECO:0008006" key="3">
    <source>
        <dbReference type="Google" id="ProtNLM"/>
    </source>
</evidence>
<name>A0A6M1TN42_9BACT</name>
<dbReference type="PROSITE" id="PS51257">
    <property type="entry name" value="PROKAR_LIPOPROTEIN"/>
    <property type="match status" value="1"/>
</dbReference>
<comment type="caution">
    <text evidence="1">The sequence shown here is derived from an EMBL/GenBank/DDBJ whole genome shotgun (WGS) entry which is preliminary data.</text>
</comment>